<organism evidence="5 6">
    <name type="scientific">Polypedilum vanderplanki</name>
    <name type="common">Sleeping chironomid midge</name>
    <dbReference type="NCBI Taxonomy" id="319348"/>
    <lineage>
        <taxon>Eukaryota</taxon>
        <taxon>Metazoa</taxon>
        <taxon>Ecdysozoa</taxon>
        <taxon>Arthropoda</taxon>
        <taxon>Hexapoda</taxon>
        <taxon>Insecta</taxon>
        <taxon>Pterygota</taxon>
        <taxon>Neoptera</taxon>
        <taxon>Endopterygota</taxon>
        <taxon>Diptera</taxon>
        <taxon>Nematocera</taxon>
        <taxon>Chironomoidea</taxon>
        <taxon>Chironomidae</taxon>
        <taxon>Chironominae</taxon>
        <taxon>Polypedilum</taxon>
        <taxon>Polypedilum</taxon>
    </lineage>
</organism>
<keyword evidence="3" id="KW-0067">ATP-binding</keyword>
<dbReference type="GO" id="GO:0070740">
    <property type="term" value="F:tubulin-glutamic acid ligase activity"/>
    <property type="evidence" value="ECO:0007669"/>
    <property type="project" value="TreeGrafter"/>
</dbReference>
<evidence type="ECO:0000256" key="4">
    <source>
        <dbReference type="SAM" id="MobiDB-lite"/>
    </source>
</evidence>
<comment type="caution">
    <text evidence="5">The sequence shown here is derived from an EMBL/GenBank/DDBJ whole genome shotgun (WGS) entry which is preliminary data.</text>
</comment>
<dbReference type="InterPro" id="IPR004344">
    <property type="entry name" value="TTL/TTLL_fam"/>
</dbReference>
<proteinExistence type="predicted"/>
<dbReference type="PROSITE" id="PS51221">
    <property type="entry name" value="TTL"/>
    <property type="match status" value="1"/>
</dbReference>
<dbReference type="PANTHER" id="PTHR12241">
    <property type="entry name" value="TUBULIN POLYGLUTAMYLASE"/>
    <property type="match status" value="1"/>
</dbReference>
<accession>A0A9J6CD41</accession>
<feature type="compositionally biased region" description="Low complexity" evidence="4">
    <location>
        <begin position="503"/>
        <end position="515"/>
    </location>
</feature>
<dbReference type="GO" id="GO:0000226">
    <property type="term" value="P:microtubule cytoskeleton organization"/>
    <property type="evidence" value="ECO:0007669"/>
    <property type="project" value="TreeGrafter"/>
</dbReference>
<dbReference type="GO" id="GO:0015631">
    <property type="term" value="F:tubulin binding"/>
    <property type="evidence" value="ECO:0007669"/>
    <property type="project" value="TreeGrafter"/>
</dbReference>
<dbReference type="Pfam" id="PF03133">
    <property type="entry name" value="TTL"/>
    <property type="match status" value="1"/>
</dbReference>
<keyword evidence="1" id="KW-0436">Ligase</keyword>
<keyword evidence="2" id="KW-0547">Nucleotide-binding</keyword>
<dbReference type="Proteomes" id="UP001107558">
    <property type="component" value="Chromosome 1"/>
</dbReference>
<evidence type="ECO:0000256" key="3">
    <source>
        <dbReference type="ARBA" id="ARBA00022840"/>
    </source>
</evidence>
<dbReference type="PANTHER" id="PTHR12241:SF161">
    <property type="entry name" value="TUBULIN POLYGLUTAMYLASE TTLL6"/>
    <property type="match status" value="1"/>
</dbReference>
<feature type="region of interest" description="Disordered" evidence="4">
    <location>
        <begin position="496"/>
        <end position="525"/>
    </location>
</feature>
<dbReference type="GO" id="GO:0005524">
    <property type="term" value="F:ATP binding"/>
    <property type="evidence" value="ECO:0007669"/>
    <property type="project" value="UniProtKB-KW"/>
</dbReference>
<evidence type="ECO:0000313" key="5">
    <source>
        <dbReference type="EMBL" id="KAG5680097.1"/>
    </source>
</evidence>
<dbReference type="AlphaFoldDB" id="A0A9J6CD41"/>
<name>A0A9J6CD41_POLVA</name>
<evidence type="ECO:0000256" key="2">
    <source>
        <dbReference type="ARBA" id="ARBA00022741"/>
    </source>
</evidence>
<dbReference type="EMBL" id="JADBJN010000001">
    <property type="protein sequence ID" value="KAG5680097.1"/>
    <property type="molecule type" value="Genomic_DNA"/>
</dbReference>
<keyword evidence="6" id="KW-1185">Reference proteome</keyword>
<gene>
    <name evidence="5" type="ORF">PVAND_009623</name>
</gene>
<protein>
    <submittedName>
        <fullName evidence="5">Uncharacterized protein</fullName>
    </submittedName>
</protein>
<evidence type="ECO:0000256" key="1">
    <source>
        <dbReference type="ARBA" id="ARBA00022598"/>
    </source>
</evidence>
<dbReference type="OrthoDB" id="202825at2759"/>
<reference evidence="5" key="1">
    <citation type="submission" date="2021-03" db="EMBL/GenBank/DDBJ databases">
        <title>Chromosome level genome of the anhydrobiotic midge Polypedilum vanderplanki.</title>
        <authorList>
            <person name="Yoshida Y."/>
            <person name="Kikawada T."/>
            <person name="Gusev O."/>
        </authorList>
    </citation>
    <scope>NUCLEOTIDE SEQUENCE</scope>
    <source>
        <strain evidence="5">NIAS01</strain>
        <tissue evidence="5">Whole body or cell culture</tissue>
    </source>
</reference>
<dbReference type="GO" id="GO:0036064">
    <property type="term" value="C:ciliary basal body"/>
    <property type="evidence" value="ECO:0007669"/>
    <property type="project" value="TreeGrafter"/>
</dbReference>
<evidence type="ECO:0000313" key="6">
    <source>
        <dbReference type="Proteomes" id="UP001107558"/>
    </source>
</evidence>
<sequence length="826" mass="95593">MRFINQTTGNLSNMISISNSAKTNCDNSSEISDSIESIHDSNNNNNNNNNNSTMSDNFNNWTINSRHDVAIAAGLMKLNKKAFTVLCDPLESENQEGNREEFPDFRQAPTSRQPVSIWLLNCRYDCIPRVAKMLGYKIVRPTNILMPNKASIVEFNYELRLSHKRNQEQDMWNLCWTDSLVAVDFCRDMRRFQKINHFPGMFEICRKDLLARNLNRMLKLFPNDYNIFPKSWCFPADLGDAIQYSRQYKSKTFIIKPDQGSQGKGIYLTKNLKEVKINERMICQVYLNKPLLIDGYKFDLRVYCLITSLDPLRIFVYNEGLARFATTKYREPSDYNSGNMFMHLTNYSVNKHSRMYSTDDEVGTKRKISTLNRILAHEGFDVAELWANIDDVIIKTILSALPMLKHNYNASFPSHDMVQACFELLGMDILIDSKMRPFILEVNHSPSFHTSEQVDKEVKENLIRDTFVILNLTQDIRKKVLEEDRRRIRDRLLQRIKDSKETSSNNSGGNSNNNNVANKEEEDDSQTEIYLDKLHNWEQQIAWEDTHLGGYRRIMPCPNDINRYQKFYVQQNQLSVYSETAASKRREECAKQQRIELEEKFKHNQAILKHFRLSKNIGEGDDFIRKKKSKKNKRNFFKPDEIVEHDERERLASMAQREYLVKSVGLLQNIYVNFHKSSLLTDSDRRKYKDLFAKVVVNEMTTSLPVLGTNSTVQSKPKVNKGAATISMPTNLNTLIENENENSTNSSSNSNGIQLESATTTTNANNWMSCSEVPVTFRPQLPCLAVKNNISNNTSTNKAHLARQVTNVIKRHNIEARQQLLTDKVI</sequence>
<dbReference type="Gene3D" id="3.30.470.20">
    <property type="entry name" value="ATP-grasp fold, B domain"/>
    <property type="match status" value="1"/>
</dbReference>
<dbReference type="SUPFAM" id="SSF56059">
    <property type="entry name" value="Glutathione synthetase ATP-binding domain-like"/>
    <property type="match status" value="1"/>
</dbReference>